<accession>A0A1F6LSH1</accession>
<comment type="caution">
    <text evidence="1">The sequence shown here is derived from an EMBL/GenBank/DDBJ whole genome shotgun (WGS) entry which is preliminary data.</text>
</comment>
<organism evidence="1 2">
    <name type="scientific">Candidatus Magasanikbacteria bacterium RIFCSPHIGHO2_01_FULL_50_8</name>
    <dbReference type="NCBI Taxonomy" id="1798674"/>
    <lineage>
        <taxon>Bacteria</taxon>
        <taxon>Candidatus Magasanikiibacteriota</taxon>
    </lineage>
</organism>
<evidence type="ECO:0000313" key="1">
    <source>
        <dbReference type="EMBL" id="OGH62308.1"/>
    </source>
</evidence>
<sequence length="158" mass="17779">MHRLRYHVHEPECRLRDLRVEHGLPVPKEFHKVRYRHTSKSMLRAMLKSGVLQYRLDDAGVHTISVAEAIEGTSWQRVVSDSNAPAHVSVFAFLEKKFVKFGIRFRLRGKTATRGPNNIVDCVNGPLLIGGRQATLLDALMLPSSAFTTPRRAAAPAR</sequence>
<gene>
    <name evidence="1" type="ORF">A2848_00125</name>
</gene>
<reference evidence="1 2" key="1">
    <citation type="journal article" date="2016" name="Nat. Commun.">
        <title>Thousands of microbial genomes shed light on interconnected biogeochemical processes in an aquifer system.</title>
        <authorList>
            <person name="Anantharaman K."/>
            <person name="Brown C.T."/>
            <person name="Hug L.A."/>
            <person name="Sharon I."/>
            <person name="Castelle C.J."/>
            <person name="Probst A.J."/>
            <person name="Thomas B.C."/>
            <person name="Singh A."/>
            <person name="Wilkins M.J."/>
            <person name="Karaoz U."/>
            <person name="Brodie E.L."/>
            <person name="Williams K.H."/>
            <person name="Hubbard S.S."/>
            <person name="Banfield J.F."/>
        </authorList>
    </citation>
    <scope>NUCLEOTIDE SEQUENCE [LARGE SCALE GENOMIC DNA]</scope>
</reference>
<dbReference type="AlphaFoldDB" id="A0A1F6LSH1"/>
<evidence type="ECO:0000313" key="2">
    <source>
        <dbReference type="Proteomes" id="UP000176329"/>
    </source>
</evidence>
<dbReference type="EMBL" id="MFPV01000012">
    <property type="protein sequence ID" value="OGH62308.1"/>
    <property type="molecule type" value="Genomic_DNA"/>
</dbReference>
<proteinExistence type="predicted"/>
<name>A0A1F6LSH1_9BACT</name>
<protein>
    <submittedName>
        <fullName evidence="1">Uncharacterized protein</fullName>
    </submittedName>
</protein>
<dbReference type="Proteomes" id="UP000176329">
    <property type="component" value="Unassembled WGS sequence"/>
</dbReference>